<dbReference type="Proteomes" id="UP001374599">
    <property type="component" value="Unassembled WGS sequence"/>
</dbReference>
<dbReference type="EMBL" id="BTPU01000060">
    <property type="protein sequence ID" value="GMQ64037.1"/>
    <property type="molecule type" value="Genomic_DNA"/>
</dbReference>
<comment type="caution">
    <text evidence="1">The sequence shown here is derived from an EMBL/GenBank/DDBJ whole genome shotgun (WGS) entry which is preliminary data.</text>
</comment>
<gene>
    <name evidence="1" type="ORF">AN2V17_32740</name>
</gene>
<evidence type="ECO:0000313" key="2">
    <source>
        <dbReference type="Proteomes" id="UP001374599"/>
    </source>
</evidence>
<keyword evidence="2" id="KW-1185">Reference proteome</keyword>
<protein>
    <submittedName>
        <fullName evidence="1">Uncharacterized protein</fullName>
    </submittedName>
</protein>
<evidence type="ECO:0000313" key="1">
    <source>
        <dbReference type="EMBL" id="GMQ64037.1"/>
    </source>
</evidence>
<name>A0ACB5UMF4_9FIRM</name>
<reference evidence="1" key="1">
    <citation type="submission" date="2023-09" db="EMBL/GenBank/DDBJ databases">
        <title>Vallitalea sediminicola and Vallitalea maricola sp. nov., anaerobic bacteria isolated from marine sediment.</title>
        <authorList>
            <person name="Hirano S."/>
            <person name="Maeda A."/>
            <person name="Terahara T."/>
            <person name="Mori K."/>
            <person name="Hamada M."/>
            <person name="Matsumoto R."/>
            <person name="Kobayashi T."/>
        </authorList>
    </citation>
    <scope>NUCLEOTIDE SEQUENCE</scope>
    <source>
        <strain evidence="1">AN17-2</strain>
    </source>
</reference>
<proteinExistence type="predicted"/>
<accession>A0ACB5UMF4</accession>
<sequence>MEYFMTALITSSITMSAIALLYMVLEPLLSKKYSARSIYFGWLIIIFGLLIPFRPQFSNPLIEINPPTASYINTPIVNPDIEFTTSTIVEDTSSISMNSPQIHWFQVAFIIWLAGCAVCMTYYILRHIHFMKMINRWNEEVESISILDLLEELKANMNINHRVNIKICPCISTPMLVRFYKPLILLPENKMSYSEISLVLRHELIHYKQKDILFKAIMLMVIGIHWFNPMVYFIAKITNRQCEISCDERVTKYLDIKGKKLYAETIINASRRQTRYQTALSTNFYGGKSSMKKRIISIMNGTKKKLGFLILGFIIIATITTGEVLATSNSNAKEQVKEKNNIITEQIEVKSPERNEFEDKRIGKIKQDSAIYEKFGLTYNEDEDKFYYNNKTVKCFFDKLSDEKKYYFIIRPSGELNLKALRNKNNELIGITLVSKDEADKILGSTESNQIPVPKQEDKSISTNIAEENKDNKRTDKVANKYSIYEKYGLIYEKDKDMFYYDGKTVKSFYDKKDDNSYFLFTHPNGLVNTKAIRNEANDLVGVVKVSKKEYDNLFNQ</sequence>
<organism evidence="1 2">
    <name type="scientific">Vallitalea maricola</name>
    <dbReference type="NCBI Taxonomy" id="3074433"/>
    <lineage>
        <taxon>Bacteria</taxon>
        <taxon>Bacillati</taxon>
        <taxon>Bacillota</taxon>
        <taxon>Clostridia</taxon>
        <taxon>Lachnospirales</taxon>
        <taxon>Vallitaleaceae</taxon>
        <taxon>Vallitalea</taxon>
    </lineage>
</organism>